<dbReference type="AlphaFoldDB" id="A0A923F2Y7"/>
<accession>A0A923F2Y7</accession>
<dbReference type="Proteomes" id="UP000648816">
    <property type="component" value="Unassembled WGS sequence"/>
</dbReference>
<dbReference type="EMBL" id="JABWQP010000003">
    <property type="protein sequence ID" value="MBC3341533.1"/>
    <property type="molecule type" value="Genomic_DNA"/>
</dbReference>
<evidence type="ECO:0000259" key="1">
    <source>
        <dbReference type="Pfam" id="PF13503"/>
    </source>
</evidence>
<evidence type="ECO:0000313" key="2">
    <source>
        <dbReference type="EMBL" id="MBC3341533.1"/>
    </source>
</evidence>
<comment type="caution">
    <text evidence="2">The sequence shown here is derived from an EMBL/GenBank/DDBJ whole genome shotgun (WGS) entry which is preliminary data.</text>
</comment>
<dbReference type="RefSeq" id="WP_186530724.1">
    <property type="nucleotide sequence ID" value="NZ_JABWQP020000018.1"/>
</dbReference>
<evidence type="ECO:0000313" key="4">
    <source>
        <dbReference type="Proteomes" id="UP000648816"/>
    </source>
</evidence>
<name>A0A923F2Y7_9PSED</name>
<reference evidence="2 4" key="1">
    <citation type="journal article" date="2020" name="Microorganisms">
        <title>Reliable Identification of Environmental Pseudomonas Isolates Using the rpoD Gene.</title>
        <authorList>
            <consortium name="The Broad Institute Genome Sequencing Platform"/>
            <person name="Girard L."/>
            <person name="Lood C."/>
            <person name="Rokni-Zadeh H."/>
            <person name="van Noort V."/>
            <person name="Lavigne R."/>
            <person name="De Mot R."/>
        </authorList>
    </citation>
    <scope>NUCLEOTIDE SEQUENCE</scope>
    <source>
        <strain evidence="2 4">SWRI153</strain>
    </source>
</reference>
<reference evidence="3" key="3">
    <citation type="submission" date="2021-06" db="EMBL/GenBank/DDBJ databases">
        <title>Updating the genus Pseudomonas: Description of 43 new species and partition of the Pseudomonas putida group.</title>
        <authorList>
            <person name="Girard L."/>
            <person name="Lood C."/>
            <person name="Vandamme P."/>
            <person name="Rokni-Zadeh H."/>
            <person name="Van Noort V."/>
            <person name="Hofte M."/>
            <person name="Lavigne R."/>
            <person name="De Mot R."/>
        </authorList>
    </citation>
    <scope>NUCLEOTIDE SEQUENCE</scope>
    <source>
        <strain evidence="3">SWRI153</strain>
    </source>
</reference>
<proteinExistence type="predicted"/>
<keyword evidence="4" id="KW-1185">Reference proteome</keyword>
<reference evidence="2" key="2">
    <citation type="submission" date="2020-07" db="EMBL/GenBank/DDBJ databases">
        <authorList>
            <person name="Lood C."/>
            <person name="Girard L."/>
        </authorList>
    </citation>
    <scope>NUCLEOTIDE SEQUENCE</scope>
    <source>
        <strain evidence="2">SWRI153</strain>
    </source>
</reference>
<dbReference type="EMBL" id="JABWQP020000018">
    <property type="protein sequence ID" value="MBV4488730.1"/>
    <property type="molecule type" value="Genomic_DNA"/>
</dbReference>
<protein>
    <submittedName>
        <fullName evidence="2">DUF4123 domain-containing protein</fullName>
    </submittedName>
</protein>
<dbReference type="InterPro" id="IPR025391">
    <property type="entry name" value="DUF4123"/>
</dbReference>
<feature type="domain" description="DUF4123" evidence="1">
    <location>
        <begin position="22"/>
        <end position="138"/>
    </location>
</feature>
<evidence type="ECO:0000313" key="3">
    <source>
        <dbReference type="EMBL" id="MBV4488730.1"/>
    </source>
</evidence>
<dbReference type="Pfam" id="PF13503">
    <property type="entry name" value="DUF4123"/>
    <property type="match status" value="1"/>
</dbReference>
<gene>
    <name evidence="3" type="ORF">HU727_024370</name>
    <name evidence="2" type="ORF">HU727_07795</name>
</gene>
<sequence>MTDSSAHQWMRDQQRLGHTLCLVLNAESERDMRQSLLKSCQFDDYLSVYNDTLVADLADAGPFVFTFDQPDDIRLKELLKNAQRNWGWFASIQKGDLKSLVKHWQARLIIGARPHQALYRFHDNRVLSRALAHLTEEAYPAFLGPAISVCYWQGTRWESTNNPAPATYPVPAQPLWHQVPAPDTQAAEIRLINAHRYLLAEHVQAYARLAEQHDPDTWLRGRLAQAEAWGWLAPEQLEFLLIQGLRAQGDTLSPYWQVRPGEMPDEHFERVRLATALCQGDATL</sequence>
<organism evidence="2">
    <name type="scientific">Pseudomonas khorasanensis</name>
    <dbReference type="NCBI Taxonomy" id="2745508"/>
    <lineage>
        <taxon>Bacteria</taxon>
        <taxon>Pseudomonadati</taxon>
        <taxon>Pseudomonadota</taxon>
        <taxon>Gammaproteobacteria</taxon>
        <taxon>Pseudomonadales</taxon>
        <taxon>Pseudomonadaceae</taxon>
        <taxon>Pseudomonas</taxon>
    </lineage>
</organism>